<dbReference type="Proteomes" id="UP000054270">
    <property type="component" value="Unassembled WGS sequence"/>
</dbReference>
<keyword evidence="3" id="KW-1185">Reference proteome</keyword>
<dbReference type="EMBL" id="KN817568">
    <property type="protein sequence ID" value="KJA20389.1"/>
    <property type="molecule type" value="Genomic_DNA"/>
</dbReference>
<reference evidence="3" key="1">
    <citation type="submission" date="2014-04" db="EMBL/GenBank/DDBJ databases">
        <title>Evolutionary Origins and Diversification of the Mycorrhizal Mutualists.</title>
        <authorList>
            <consortium name="DOE Joint Genome Institute"/>
            <consortium name="Mycorrhizal Genomics Consortium"/>
            <person name="Kohler A."/>
            <person name="Kuo A."/>
            <person name="Nagy L.G."/>
            <person name="Floudas D."/>
            <person name="Copeland A."/>
            <person name="Barry K.W."/>
            <person name="Cichocki N."/>
            <person name="Veneault-Fourrey C."/>
            <person name="LaButti K."/>
            <person name="Lindquist E.A."/>
            <person name="Lipzen A."/>
            <person name="Lundell T."/>
            <person name="Morin E."/>
            <person name="Murat C."/>
            <person name="Riley R."/>
            <person name="Ohm R."/>
            <person name="Sun H."/>
            <person name="Tunlid A."/>
            <person name="Henrissat B."/>
            <person name="Grigoriev I.V."/>
            <person name="Hibbett D.S."/>
            <person name="Martin F."/>
        </authorList>
    </citation>
    <scope>NUCLEOTIDE SEQUENCE [LARGE SCALE GENOMIC DNA]</scope>
    <source>
        <strain evidence="3">FD-334 SS-4</strain>
    </source>
</reference>
<accession>A0A0D2NNI3</accession>
<proteinExistence type="predicted"/>
<evidence type="ECO:0000313" key="2">
    <source>
        <dbReference type="EMBL" id="KJA20389.1"/>
    </source>
</evidence>
<evidence type="ECO:0000313" key="3">
    <source>
        <dbReference type="Proteomes" id="UP000054270"/>
    </source>
</evidence>
<organism evidence="2 3">
    <name type="scientific">Hypholoma sublateritium (strain FD-334 SS-4)</name>
    <dbReference type="NCBI Taxonomy" id="945553"/>
    <lineage>
        <taxon>Eukaryota</taxon>
        <taxon>Fungi</taxon>
        <taxon>Dikarya</taxon>
        <taxon>Basidiomycota</taxon>
        <taxon>Agaricomycotina</taxon>
        <taxon>Agaricomycetes</taxon>
        <taxon>Agaricomycetidae</taxon>
        <taxon>Agaricales</taxon>
        <taxon>Agaricineae</taxon>
        <taxon>Strophariaceae</taxon>
        <taxon>Hypholoma</taxon>
    </lineage>
</organism>
<gene>
    <name evidence="2" type="ORF">HYPSUDRAFT_818130</name>
</gene>
<dbReference type="AlphaFoldDB" id="A0A0D2NNI3"/>
<name>A0A0D2NNI3_HYPSF</name>
<protein>
    <submittedName>
        <fullName evidence="2">Uncharacterized protein</fullName>
    </submittedName>
</protein>
<sequence>MVQIRGKNVVERARSGARRLYSSSRMASEHWSIVGFGKDVSRNQVAAQGPHSLRVVPASNKRFDDRER</sequence>
<feature type="region of interest" description="Disordered" evidence="1">
    <location>
        <begin position="47"/>
        <end position="68"/>
    </location>
</feature>
<evidence type="ECO:0000256" key="1">
    <source>
        <dbReference type="SAM" id="MobiDB-lite"/>
    </source>
</evidence>